<reference evidence="4 5" key="1">
    <citation type="journal article" date="2015" name="Stand. Genomic Sci.">
        <title>Genomic Encyclopedia of Bacterial and Archaeal Type Strains, Phase III: the genomes of soil and plant-associated and newly described type strains.</title>
        <authorList>
            <person name="Whitman W.B."/>
            <person name="Woyke T."/>
            <person name="Klenk H.P."/>
            <person name="Zhou Y."/>
            <person name="Lilburn T.G."/>
            <person name="Beck B.J."/>
            <person name="De Vos P."/>
            <person name="Vandamme P."/>
            <person name="Eisen J.A."/>
            <person name="Garrity G."/>
            <person name="Hugenholtz P."/>
            <person name="Kyrpides N.C."/>
        </authorList>
    </citation>
    <scope>NUCLEOTIDE SEQUENCE [LARGE SCALE GENOMIC DNA]</scope>
    <source>
        <strain evidence="4 5">VKM Ac-2540</strain>
    </source>
</reference>
<dbReference type="InterPro" id="IPR028098">
    <property type="entry name" value="Glyco_trans_4-like_N"/>
</dbReference>
<dbReference type="Proteomes" id="UP000292027">
    <property type="component" value="Unassembled WGS sequence"/>
</dbReference>
<dbReference type="CDD" id="cd03801">
    <property type="entry name" value="GT4_PimA-like"/>
    <property type="match status" value="1"/>
</dbReference>
<evidence type="ECO:0000256" key="2">
    <source>
        <dbReference type="ARBA" id="ARBA00022679"/>
    </source>
</evidence>
<dbReference type="PANTHER" id="PTHR45947">
    <property type="entry name" value="SULFOQUINOVOSYL TRANSFERASE SQD2"/>
    <property type="match status" value="1"/>
</dbReference>
<dbReference type="RefSeq" id="WP_130446809.1">
    <property type="nucleotide sequence ID" value="NZ_SHKR01000014.1"/>
</dbReference>
<keyword evidence="1" id="KW-0328">Glycosyltransferase</keyword>
<sequence length="407" mass="44661">MRVAMLHNRYRTGQPSGENTVVAQTVDLLRSSGHEIDLYARNSDDIAQLSRKDRALLPFRSVWSFSAERDLTLLLQAQRPDLVHVHNTFPLFSASVLRAAYRLDLPVVATLHNFRLLCANAVLQRDGAPCESCVGKLPLAAVRHGCYRESRVQTLPLAASIGVHNTLHTWQRYVDTFVVPSGFVRDRYAAAGFDPERFEVKPHAVPHSGEVRSGAGDGVVFLGRLSEDKGFADLLQAWDFSLGKLIVVGDGPLRAAAEERARKDLSVQVLGQRPWAECMELLRCARVAVVPARSYESFGLVVVEAFAHGVPVVASRLGALAELVDDGETGALAVPGDPEGLRKAIGLVADPETSIAFGERARQVYLDRFTPERDLVATERIYTDAIARHADSGRTRRGSWARRAGQV</sequence>
<protein>
    <submittedName>
        <fullName evidence="4">Glycosyltransferase involved in cell wall biosynthesis</fullName>
    </submittedName>
</protein>
<name>A0A4Q7WPL7_9ACTN</name>
<dbReference type="Gene3D" id="3.40.50.2000">
    <property type="entry name" value="Glycogen Phosphorylase B"/>
    <property type="match status" value="2"/>
</dbReference>
<dbReference type="EMBL" id="SHKR01000014">
    <property type="protein sequence ID" value="RZU12192.1"/>
    <property type="molecule type" value="Genomic_DNA"/>
</dbReference>
<evidence type="ECO:0000259" key="3">
    <source>
        <dbReference type="Pfam" id="PF13439"/>
    </source>
</evidence>
<accession>A0A4Q7WPL7</accession>
<organism evidence="4 5">
    <name type="scientific">Kribbella rubisoli</name>
    <dbReference type="NCBI Taxonomy" id="3075929"/>
    <lineage>
        <taxon>Bacteria</taxon>
        <taxon>Bacillati</taxon>
        <taxon>Actinomycetota</taxon>
        <taxon>Actinomycetes</taxon>
        <taxon>Propionibacteriales</taxon>
        <taxon>Kribbellaceae</taxon>
        <taxon>Kribbella</taxon>
    </lineage>
</organism>
<dbReference type="InterPro" id="IPR050194">
    <property type="entry name" value="Glycosyltransferase_grp1"/>
</dbReference>
<evidence type="ECO:0000256" key="1">
    <source>
        <dbReference type="ARBA" id="ARBA00022676"/>
    </source>
</evidence>
<feature type="domain" description="Glycosyltransferase subfamily 4-like N-terminal" evidence="3">
    <location>
        <begin position="17"/>
        <end position="206"/>
    </location>
</feature>
<dbReference type="Pfam" id="PF13692">
    <property type="entry name" value="Glyco_trans_1_4"/>
    <property type="match status" value="1"/>
</dbReference>
<dbReference type="SUPFAM" id="SSF53756">
    <property type="entry name" value="UDP-Glycosyltransferase/glycogen phosphorylase"/>
    <property type="match status" value="1"/>
</dbReference>
<dbReference type="OrthoDB" id="9787111at2"/>
<gene>
    <name evidence="4" type="ORF">EV645_5455</name>
</gene>
<dbReference type="GO" id="GO:0016757">
    <property type="term" value="F:glycosyltransferase activity"/>
    <property type="evidence" value="ECO:0007669"/>
    <property type="project" value="UniProtKB-KW"/>
</dbReference>
<dbReference type="Pfam" id="PF13439">
    <property type="entry name" value="Glyco_transf_4"/>
    <property type="match status" value="1"/>
</dbReference>
<evidence type="ECO:0000313" key="5">
    <source>
        <dbReference type="Proteomes" id="UP000292027"/>
    </source>
</evidence>
<dbReference type="GO" id="GO:1901137">
    <property type="term" value="P:carbohydrate derivative biosynthetic process"/>
    <property type="evidence" value="ECO:0007669"/>
    <property type="project" value="UniProtKB-ARBA"/>
</dbReference>
<comment type="caution">
    <text evidence="4">The sequence shown here is derived from an EMBL/GenBank/DDBJ whole genome shotgun (WGS) entry which is preliminary data.</text>
</comment>
<evidence type="ECO:0000313" key="4">
    <source>
        <dbReference type="EMBL" id="RZU12192.1"/>
    </source>
</evidence>
<keyword evidence="2" id="KW-0808">Transferase</keyword>
<keyword evidence="5" id="KW-1185">Reference proteome</keyword>
<dbReference type="AlphaFoldDB" id="A0A4Q7WPL7"/>
<dbReference type="PANTHER" id="PTHR45947:SF13">
    <property type="entry name" value="TRANSFERASE"/>
    <property type="match status" value="1"/>
</dbReference>
<proteinExistence type="predicted"/>